<dbReference type="CDD" id="cd06462">
    <property type="entry name" value="Peptidase_S24_S26"/>
    <property type="match status" value="1"/>
</dbReference>
<dbReference type="Proteomes" id="UP000012589">
    <property type="component" value="Unassembled WGS sequence"/>
</dbReference>
<keyword evidence="2" id="KW-1185">Reference proteome</keyword>
<reference evidence="1 2" key="1">
    <citation type="journal article" date="2014" name="Genome Announc.">
        <title>Draft genome sequences of the altered schaedler flora, a defined bacterial community from gnotobiotic mice.</title>
        <authorList>
            <person name="Wannemuehler M.J."/>
            <person name="Overstreet A.M."/>
            <person name="Ward D.V."/>
            <person name="Phillips G.J."/>
        </authorList>
    </citation>
    <scope>NUCLEOTIDE SEQUENCE [LARGE SCALE GENOMIC DNA]</scope>
    <source>
        <strain evidence="1 2">ASF492</strain>
    </source>
</reference>
<sequence>MGAQCDANQKQDIEKLLYAGNAVRIFPQGYSMYPMFVPGRDEAVIRPLAGRRFRRGDVVLYRREGSILVLHRIWNVRPEGVYFVGDNQTQIEGPLHPQQIRGILTSFVRSGREISVRHPLYLIYSHLWLFFRPFRQKISNFIHFFNKNCNLVL</sequence>
<evidence type="ECO:0000313" key="1">
    <source>
        <dbReference type="EMBL" id="EMZ21868.1"/>
    </source>
</evidence>
<accession>N2A606</accession>
<dbReference type="AlphaFoldDB" id="N2A606"/>
<dbReference type="HOGENOM" id="CLU_126496_0_0_9"/>
<evidence type="ECO:0000313" key="2">
    <source>
        <dbReference type="Proteomes" id="UP000012589"/>
    </source>
</evidence>
<protein>
    <recommendedName>
        <fullName evidence="3">Signal peptidase I</fullName>
    </recommendedName>
</protein>
<proteinExistence type="predicted"/>
<gene>
    <name evidence="1" type="ORF">C823_04319</name>
</gene>
<name>N2A606_9FIRM</name>
<comment type="caution">
    <text evidence="1">The sequence shown here is derived from an EMBL/GenBank/DDBJ whole genome shotgun (WGS) entry which is preliminary data.</text>
</comment>
<dbReference type="OrthoDB" id="3191897at2"/>
<organism evidence="1 2">
    <name type="scientific">Eubacterium plexicaudatum ASF492</name>
    <dbReference type="NCBI Taxonomy" id="1235802"/>
    <lineage>
        <taxon>Bacteria</taxon>
        <taxon>Bacillati</taxon>
        <taxon>Bacillota</taxon>
        <taxon>Clostridia</taxon>
        <taxon>Eubacteriales</taxon>
        <taxon>Eubacteriaceae</taxon>
        <taxon>Eubacterium</taxon>
    </lineage>
</organism>
<dbReference type="STRING" id="1235802.C823_04319"/>
<dbReference type="PATRIC" id="fig|1235802.3.peg.4587"/>
<dbReference type="eggNOG" id="COG0681">
    <property type="taxonomic scope" value="Bacteria"/>
</dbReference>
<dbReference type="EMBL" id="AQFT01000126">
    <property type="protein sequence ID" value="EMZ21868.1"/>
    <property type="molecule type" value="Genomic_DNA"/>
</dbReference>
<evidence type="ECO:0008006" key="3">
    <source>
        <dbReference type="Google" id="ProtNLM"/>
    </source>
</evidence>